<reference evidence="9 10" key="1">
    <citation type="submission" date="2024-01" db="EMBL/GenBank/DDBJ databases">
        <authorList>
            <person name="Allen C."/>
            <person name="Tagirdzhanova G."/>
        </authorList>
    </citation>
    <scope>NUCLEOTIDE SEQUENCE [LARGE SCALE GENOMIC DNA]</scope>
    <source>
        <strain evidence="9 10">CBS 573.63</strain>
    </source>
</reference>
<dbReference type="InterPro" id="IPR050224">
    <property type="entry name" value="TALE_homeobox"/>
</dbReference>
<keyword evidence="2 5" id="KW-0371">Homeobox</keyword>
<feature type="domain" description="C2H2-type" evidence="8">
    <location>
        <begin position="532"/>
        <end position="560"/>
    </location>
</feature>
<name>A0ABP0DHH6_9PEZI</name>
<dbReference type="InterPro" id="IPR013087">
    <property type="entry name" value="Znf_C2H2_type"/>
</dbReference>
<keyword evidence="4" id="KW-0862">Zinc</keyword>
<gene>
    <name evidence="9" type="ORF">SEPCBS57363_002729</name>
</gene>
<feature type="region of interest" description="Disordered" evidence="6">
    <location>
        <begin position="355"/>
        <end position="376"/>
    </location>
</feature>
<comment type="caution">
    <text evidence="9">The sequence shown here is derived from an EMBL/GenBank/DDBJ whole genome shotgun (WGS) entry which is preliminary data.</text>
</comment>
<dbReference type="Proteomes" id="UP001642501">
    <property type="component" value="Unassembled WGS sequence"/>
</dbReference>
<feature type="DNA-binding region" description="Homeobox" evidence="5">
    <location>
        <begin position="274"/>
        <end position="336"/>
    </location>
</feature>
<dbReference type="InterPro" id="IPR009057">
    <property type="entry name" value="Homeodomain-like_sf"/>
</dbReference>
<evidence type="ECO:0000256" key="3">
    <source>
        <dbReference type="ARBA" id="ARBA00023242"/>
    </source>
</evidence>
<dbReference type="EMBL" id="CAWUOM010000038">
    <property type="protein sequence ID" value="CAK7267710.1"/>
    <property type="molecule type" value="Genomic_DNA"/>
</dbReference>
<keyword evidence="3 5" id="KW-0539">Nucleus</keyword>
<protein>
    <submittedName>
        <fullName evidence="9">Uncharacterized protein</fullName>
    </submittedName>
</protein>
<dbReference type="InterPro" id="IPR001356">
    <property type="entry name" value="HD"/>
</dbReference>
<dbReference type="Gene3D" id="1.10.10.60">
    <property type="entry name" value="Homeodomain-like"/>
    <property type="match status" value="1"/>
</dbReference>
<comment type="subcellular location">
    <subcellularLocation>
        <location evidence="5">Nucleus</location>
    </subcellularLocation>
</comment>
<dbReference type="InterPro" id="IPR008422">
    <property type="entry name" value="KN_HD"/>
</dbReference>
<proteinExistence type="predicted"/>
<dbReference type="PROSITE" id="PS50071">
    <property type="entry name" value="HOMEOBOX_2"/>
    <property type="match status" value="1"/>
</dbReference>
<dbReference type="SMART" id="SM00355">
    <property type="entry name" value="ZnF_C2H2"/>
    <property type="match status" value="2"/>
</dbReference>
<dbReference type="PANTHER" id="PTHR11850">
    <property type="entry name" value="HOMEOBOX PROTEIN TRANSCRIPTION FACTORS"/>
    <property type="match status" value="1"/>
</dbReference>
<dbReference type="PROSITE" id="PS00028">
    <property type="entry name" value="ZINC_FINGER_C2H2_1"/>
    <property type="match status" value="1"/>
</dbReference>
<evidence type="ECO:0000259" key="7">
    <source>
        <dbReference type="PROSITE" id="PS50071"/>
    </source>
</evidence>
<evidence type="ECO:0000256" key="5">
    <source>
        <dbReference type="PROSITE-ProRule" id="PRU00108"/>
    </source>
</evidence>
<dbReference type="Pfam" id="PF05920">
    <property type="entry name" value="Homeobox_KN"/>
    <property type="match status" value="1"/>
</dbReference>
<feature type="region of interest" description="Disordered" evidence="6">
    <location>
        <begin position="466"/>
        <end position="522"/>
    </location>
</feature>
<feature type="domain" description="Homeobox" evidence="7">
    <location>
        <begin position="272"/>
        <end position="335"/>
    </location>
</feature>
<keyword evidence="10" id="KW-1185">Reference proteome</keyword>
<evidence type="ECO:0000256" key="2">
    <source>
        <dbReference type="ARBA" id="ARBA00023155"/>
    </source>
</evidence>
<organism evidence="9 10">
    <name type="scientific">Sporothrix epigloea</name>
    <dbReference type="NCBI Taxonomy" id="1892477"/>
    <lineage>
        <taxon>Eukaryota</taxon>
        <taxon>Fungi</taxon>
        <taxon>Dikarya</taxon>
        <taxon>Ascomycota</taxon>
        <taxon>Pezizomycotina</taxon>
        <taxon>Sordariomycetes</taxon>
        <taxon>Sordariomycetidae</taxon>
        <taxon>Ophiostomatales</taxon>
        <taxon>Ophiostomataceae</taxon>
        <taxon>Sporothrix</taxon>
    </lineage>
</organism>
<dbReference type="SMART" id="SM00389">
    <property type="entry name" value="HOX"/>
    <property type="match status" value="1"/>
</dbReference>
<evidence type="ECO:0000256" key="1">
    <source>
        <dbReference type="ARBA" id="ARBA00023125"/>
    </source>
</evidence>
<evidence type="ECO:0000313" key="9">
    <source>
        <dbReference type="EMBL" id="CAK7267710.1"/>
    </source>
</evidence>
<feature type="region of interest" description="Disordered" evidence="6">
    <location>
        <begin position="1142"/>
        <end position="1169"/>
    </location>
</feature>
<sequence length="1369" mass="150637">MPVIPEEYEGPDLDNMDELVNWDASADVAGRTMTDLEMNLMHLPTNELDFSNQALDTHHLLISPSLQQVGNREAALLFENPDADDFSFWALEHYEQSNDLIGALGLGNDPANAVANLEPLANAISETDTAIEALLTSTTPPIPLDSAANSSNQPFPVGLYGVPDEPCVHCQLGGYQCKTIQEGSYKGYCTSCVALRCECSFGLASSGPVPTDVSFPLNPWPTLGDHPDPIRHAEEDMHAIARLSPISLGAGLAPATEMPEQAGDRNVAAFSAAQPKLGARFSRESVRILKNWVSTHSRHPYPTEDEKESLQRLTGLNKTQISNWLANARRRGKIPATRSTSPHVRNIYSEANARVGAIDIPQPRRSGTPSPFDRRPQAAFENIPLQRWANSPPENEPASVTDIARAITSSASALSSGLNSPLSMNFTDDGSNRSIINSSSASSLGTSQSSGTGSFASAYSHTSHNSFGSNFGSLGRGHRRRRRRSAHPHVSSSSGGREKEEKRAERKVSGRASKTNELRKGPTALIAPLKTFQCTFCTETFKTKHDWQRHEKSLHLSLERWVCTPHGVTAIHPDTKQLCCVFCGEADPDAEHIETHNFASCQERALGDRTFYRKDHLWQHLKLVHNVRFLSWSMEQWKVVTPEIRSRCGFCGIAMDTWTFRVDHLADHFKTGRTMADWKGDWGFDKPVLDMVENSIPPYLIHDERNSPLPFSAASQSPGSPRNAYELFQGELSYWIQEQQDKFIAITDQDLRVEACRIAYASELGSKLSTKNISWLRDLLMDDGECARRARLSPIRTQAESRMASMRINGQASIFDVCPLEAALHDFVRNQSHLGVTPSDSELQTIACDLIRKMEFQLTEGPGVSDRTRITTEKRIAEFWLRMIKASSGWLAAFRKRAHLPQSDASSGPLQLGNESGNGDTLLRGTNTCLESELAEYVRERSKAGELTSDDATLQRQARIIVYGLDNGWSQTEANSLPWLTAFKNRHMRDQSQVPSHHSGWTDRGVASNNDCQGIRASNDPALLVPSPFFLNDTNCYRRLARELTRYVSILMSPNNPNSHVPTDAELQHQARWILYDDDDPWNQTAADNAEWLMRFKRDVGILPADNGPGLTADTTSWNLSQGGTGFAPPYCFPKAPLAPFPTPAHDQAHGGETSSSLSGRPAAMPLQSPATMHGAKFGLASDTANKYLQSFTTRYAKPATVFCSRELENGLTDYVRTVAAENGEAFPSDEALRAKACEILGCTPQHGTPADDKVLLDKFKDMIRGTLATDHLLQASALLTMPDMSVTNDMNLAVDTIGTINSGSGNHEGDLLSNVHGNSLPLDMSGMDMDLNTDTVTQGDMDSLLQDISMSLKTITGRSSASTWRPAN</sequence>
<keyword evidence="1 5" id="KW-0238">DNA-binding</keyword>
<evidence type="ECO:0000256" key="6">
    <source>
        <dbReference type="SAM" id="MobiDB-lite"/>
    </source>
</evidence>
<keyword evidence="4" id="KW-0479">Metal-binding</keyword>
<dbReference type="PROSITE" id="PS50157">
    <property type="entry name" value="ZINC_FINGER_C2H2_2"/>
    <property type="match status" value="1"/>
</dbReference>
<keyword evidence="4" id="KW-0863">Zinc-finger</keyword>
<evidence type="ECO:0000259" key="8">
    <source>
        <dbReference type="PROSITE" id="PS50157"/>
    </source>
</evidence>
<feature type="compositionally biased region" description="Basic and acidic residues" evidence="6">
    <location>
        <begin position="496"/>
        <end position="520"/>
    </location>
</feature>
<evidence type="ECO:0000256" key="4">
    <source>
        <dbReference type="PROSITE-ProRule" id="PRU00042"/>
    </source>
</evidence>
<dbReference type="CDD" id="cd00086">
    <property type="entry name" value="homeodomain"/>
    <property type="match status" value="1"/>
</dbReference>
<dbReference type="SUPFAM" id="SSF46689">
    <property type="entry name" value="Homeodomain-like"/>
    <property type="match status" value="1"/>
</dbReference>
<accession>A0ABP0DHH6</accession>
<evidence type="ECO:0000313" key="10">
    <source>
        <dbReference type="Proteomes" id="UP001642501"/>
    </source>
</evidence>
<feature type="compositionally biased region" description="Basic residues" evidence="6">
    <location>
        <begin position="476"/>
        <end position="487"/>
    </location>
</feature>